<accession>F1ADR7</accession>
<dbReference type="Proteomes" id="UP000373977">
    <property type="component" value="Segment"/>
</dbReference>
<dbReference type="Pfam" id="PF17212">
    <property type="entry name" value="Tube"/>
    <property type="match status" value="1"/>
</dbReference>
<name>F1ADR7_9CAUD</name>
<organism evidence="1 2">
    <name type="scientific">Caulobacter phage Cd1</name>
    <dbReference type="NCBI Taxonomy" id="718008"/>
    <lineage>
        <taxon>Viruses</taxon>
        <taxon>Duplodnaviria</taxon>
        <taxon>Heunggongvirae</taxon>
        <taxon>Uroviricota</taxon>
        <taxon>Caudoviricetes</taxon>
        <taxon>Autographivirales</taxon>
        <taxon>Autonotataviridae</taxon>
        <taxon>Conareevirus</taxon>
        <taxon>Conareevirus Cd1</taxon>
    </lineage>
</organism>
<evidence type="ECO:0000313" key="2">
    <source>
        <dbReference type="Proteomes" id="UP000373977"/>
    </source>
</evidence>
<reference evidence="1 2" key="1">
    <citation type="submission" date="2010-01" db="EMBL/GenBank/DDBJ databases">
        <authorList>
            <person name="Kropinski A.M."/>
            <person name="Agwai U."/>
            <person name="Lingohr E.J."/>
            <person name="Poindexter J.S."/>
            <person name="Wright E.R."/>
        </authorList>
    </citation>
    <scope>NUCLEOTIDE SEQUENCE [LARGE SCALE GENOMIC DNA]</scope>
</reference>
<dbReference type="EMBL" id="GU393987">
    <property type="protein sequence ID" value="ADD21669.1"/>
    <property type="molecule type" value="Genomic_DNA"/>
</dbReference>
<protein>
    <submittedName>
        <fullName evidence="1">Tail tubular protein A</fullName>
    </submittedName>
</protein>
<evidence type="ECO:0000313" key="1">
    <source>
        <dbReference type="EMBL" id="ADD21669.1"/>
    </source>
</evidence>
<dbReference type="InterPro" id="IPR033767">
    <property type="entry name" value="Tail_Gp11"/>
</dbReference>
<sequence length="211" mass="23767">MGLAGAFLRLRTSMLTELDVINDMLASLGESPLNAIDEDHPLVASGVRKLRVANAREQAKSWWFNREQVTIQPDPDTGFTYVPGDTLSIDPVSSWTHLVQRGRRLFDPSGKGYKIGKPVTVNLVREIPFEDLPTMAQAYISLAAQEDFQKDYDADRLKYEQIMSQKREAFLVLRAEDIRNAGVNLLYTQGTLSRANYLYGGRVPGRHLPTR</sequence>
<proteinExistence type="predicted"/>
<keyword evidence="2" id="KW-1185">Reference proteome</keyword>